<dbReference type="RefSeq" id="XP_023631889.1">
    <property type="nucleotide sequence ID" value="XM_023776121.1"/>
</dbReference>
<dbReference type="EMBL" id="FJUY01000025">
    <property type="protein sequence ID" value="CZT25166.1"/>
    <property type="molecule type" value="Genomic_DNA"/>
</dbReference>
<keyword evidence="1" id="KW-0812">Transmembrane</keyword>
<keyword evidence="1" id="KW-0472">Membrane</keyword>
<feature type="transmembrane region" description="Helical" evidence="1">
    <location>
        <begin position="82"/>
        <end position="101"/>
    </location>
</feature>
<keyword evidence="1" id="KW-1133">Transmembrane helix</keyword>
<protein>
    <recommendedName>
        <fullName evidence="4">MARVEL domain-containing protein</fullName>
    </recommendedName>
</protein>
<gene>
    <name evidence="2" type="ORF">RCC_10895</name>
</gene>
<feature type="transmembrane region" description="Helical" evidence="1">
    <location>
        <begin position="54"/>
        <end position="76"/>
    </location>
</feature>
<keyword evidence="3" id="KW-1185">Reference proteome</keyword>
<sequence length="160" mass="17784">MGILDKAVNRDGSGGFAGGLIRLVIRFFQFVLALTVAGLYGVDLQRANYADGKWVFAEVVAGLSAVTCLVYAGLFFVPSEKFFAWDWVLFILWVALFGLFGNMYIGEHPTPKQGGVRRMKNAVWVDLTNMLLWLLTAVWATVSFFRARGSRTLHTGRAKV</sequence>
<name>A0A2D3V6X9_9PEZI</name>
<feature type="transmembrane region" description="Helical" evidence="1">
    <location>
        <begin position="20"/>
        <end position="42"/>
    </location>
</feature>
<dbReference type="PANTHER" id="PTHR42083:SF1">
    <property type="entry name" value="MARVEL DOMAIN-CONTAINING PROTEIN"/>
    <property type="match status" value="1"/>
</dbReference>
<organism evidence="2 3">
    <name type="scientific">Ramularia collo-cygni</name>
    <dbReference type="NCBI Taxonomy" id="112498"/>
    <lineage>
        <taxon>Eukaryota</taxon>
        <taxon>Fungi</taxon>
        <taxon>Dikarya</taxon>
        <taxon>Ascomycota</taxon>
        <taxon>Pezizomycotina</taxon>
        <taxon>Dothideomycetes</taxon>
        <taxon>Dothideomycetidae</taxon>
        <taxon>Mycosphaerellales</taxon>
        <taxon>Mycosphaerellaceae</taxon>
        <taxon>Ramularia</taxon>
    </lineage>
</organism>
<feature type="transmembrane region" description="Helical" evidence="1">
    <location>
        <begin position="122"/>
        <end position="145"/>
    </location>
</feature>
<evidence type="ECO:0000313" key="2">
    <source>
        <dbReference type="EMBL" id="CZT25166.1"/>
    </source>
</evidence>
<dbReference type="Proteomes" id="UP000225277">
    <property type="component" value="Unassembled WGS sequence"/>
</dbReference>
<dbReference type="AlphaFoldDB" id="A0A2D3V6X9"/>
<evidence type="ECO:0000313" key="3">
    <source>
        <dbReference type="Proteomes" id="UP000225277"/>
    </source>
</evidence>
<dbReference type="OrthoDB" id="5363290at2759"/>
<reference evidence="2 3" key="1">
    <citation type="submission" date="2016-03" db="EMBL/GenBank/DDBJ databases">
        <authorList>
            <person name="Ploux O."/>
        </authorList>
    </citation>
    <scope>NUCLEOTIDE SEQUENCE [LARGE SCALE GENOMIC DNA]</scope>
    <source>
        <strain evidence="2 3">URUG2</strain>
    </source>
</reference>
<evidence type="ECO:0008006" key="4">
    <source>
        <dbReference type="Google" id="ProtNLM"/>
    </source>
</evidence>
<evidence type="ECO:0000256" key="1">
    <source>
        <dbReference type="SAM" id="Phobius"/>
    </source>
</evidence>
<dbReference type="GeneID" id="35605930"/>
<dbReference type="PANTHER" id="PTHR42083">
    <property type="entry name" value="MARVEL DOMAIN-CONTAINING PROTEIN"/>
    <property type="match status" value="1"/>
</dbReference>
<accession>A0A2D3V6X9</accession>
<proteinExistence type="predicted"/>